<keyword evidence="1" id="KW-0378">Hydrolase</keyword>
<gene>
    <name evidence="1" type="ORF">IT775_03770</name>
</gene>
<accession>A0ABS5HMX9</accession>
<dbReference type="Gene3D" id="3.40.50.1820">
    <property type="entry name" value="alpha/beta hydrolase"/>
    <property type="match status" value="1"/>
</dbReference>
<keyword evidence="2" id="KW-1185">Reference proteome</keyword>
<sequence length="268" mass="29441">MNDAQISFRPALGGSIPAAWIVEPKNPAPERPLVAVHGISRDAEGMARLLAPMAARTGRTVIAPHFDKPNWPRFQLAYCKNRADLALLRLLGSLKKDGIIPPGIPDLAGFSGGAQFAHRFAWLYPDRVGRLCLSSAGWWTFPETARWPMGMGATRRQPLFQFWLSANLPAFLDRQIVVRVGALDNIPDSNTRRDPELDARQGQDRVTRATLWAGALRDAALTHRIKPDINFAVLPGCGHSVADCVTKGGLDADFLNAVEQNNPERRIA</sequence>
<protein>
    <submittedName>
        <fullName evidence="1">Alpha/beta hydrolase</fullName>
    </submittedName>
</protein>
<dbReference type="Proteomes" id="UP001195941">
    <property type="component" value="Unassembled WGS sequence"/>
</dbReference>
<organism evidence="1 2">
    <name type="scientific">Thalassovita aquimarina</name>
    <dbReference type="NCBI Taxonomy" id="2785917"/>
    <lineage>
        <taxon>Bacteria</taxon>
        <taxon>Pseudomonadati</taxon>
        <taxon>Pseudomonadota</taxon>
        <taxon>Alphaproteobacteria</taxon>
        <taxon>Rhodobacterales</taxon>
        <taxon>Roseobacteraceae</taxon>
        <taxon>Thalassovita</taxon>
    </lineage>
</organism>
<evidence type="ECO:0000313" key="2">
    <source>
        <dbReference type="Proteomes" id="UP001195941"/>
    </source>
</evidence>
<dbReference type="InterPro" id="IPR029058">
    <property type="entry name" value="AB_hydrolase_fold"/>
</dbReference>
<name>A0ABS5HMX9_9RHOB</name>
<dbReference type="SUPFAM" id="SSF53474">
    <property type="entry name" value="alpha/beta-Hydrolases"/>
    <property type="match status" value="1"/>
</dbReference>
<evidence type="ECO:0000313" key="1">
    <source>
        <dbReference type="EMBL" id="MBR9650242.1"/>
    </source>
</evidence>
<dbReference type="EMBL" id="JADMKU010000002">
    <property type="protein sequence ID" value="MBR9650242.1"/>
    <property type="molecule type" value="Genomic_DNA"/>
</dbReference>
<comment type="caution">
    <text evidence="1">The sequence shown here is derived from an EMBL/GenBank/DDBJ whole genome shotgun (WGS) entry which is preliminary data.</text>
</comment>
<dbReference type="GO" id="GO:0016787">
    <property type="term" value="F:hydrolase activity"/>
    <property type="evidence" value="ECO:0007669"/>
    <property type="project" value="UniProtKB-KW"/>
</dbReference>
<reference evidence="1 2" key="1">
    <citation type="journal article" date="2021" name="Arch. Microbiol.">
        <title>Thalassobius aquimarinus sp. nov., isolated from the Sea of Japan seashore.</title>
        <authorList>
            <person name="Kurilenko V.V."/>
            <person name="Romanenko L.A."/>
            <person name="Chernysheva N.Y."/>
            <person name="Velansky P.V."/>
            <person name="Tekutyeva L.A."/>
            <person name="Isaeva M.P."/>
            <person name="Mikhailov V.V."/>
        </authorList>
    </citation>
    <scope>NUCLEOTIDE SEQUENCE [LARGE SCALE GENOMIC DNA]</scope>
    <source>
        <strain evidence="1 2">KMM 8518</strain>
    </source>
</reference>
<proteinExistence type="predicted"/>